<dbReference type="SMART" id="SM00239">
    <property type="entry name" value="C2"/>
    <property type="match status" value="1"/>
</dbReference>
<dbReference type="CDD" id="cd00030">
    <property type="entry name" value="C2"/>
    <property type="match status" value="1"/>
</dbReference>
<feature type="region of interest" description="Disordered" evidence="2">
    <location>
        <begin position="1"/>
        <end position="22"/>
    </location>
</feature>
<dbReference type="CTD" id="80125"/>
<dbReference type="AlphaFoldDB" id="A0A6P6E7S3"/>
<feature type="compositionally biased region" description="Low complexity" evidence="2">
    <location>
        <begin position="76"/>
        <end position="86"/>
    </location>
</feature>
<dbReference type="Proteomes" id="UP000515203">
    <property type="component" value="Unplaced"/>
</dbReference>
<protein>
    <submittedName>
        <fullName evidence="5">Coiled-coil domain-containing protein 33 isoform X5</fullName>
    </submittedName>
</protein>
<reference evidence="5" key="1">
    <citation type="submission" date="2025-08" db="UniProtKB">
        <authorList>
            <consortium name="RefSeq"/>
        </authorList>
    </citation>
    <scope>IDENTIFICATION</scope>
</reference>
<feature type="region of interest" description="Disordered" evidence="2">
    <location>
        <begin position="66"/>
        <end position="87"/>
    </location>
</feature>
<dbReference type="PANTHER" id="PTHR21623">
    <property type="entry name" value="SPERIOLIN-BINDING FACTOR"/>
    <property type="match status" value="1"/>
</dbReference>
<sequence>MMGWKKSKVTEGPEDGLSVPQSILPDISHLSPSNKETIMVTLHGATNLPTCADGSEPFPYVVVKTTSEEDNKESSKTVTSVTSEPTRNPIWGDTVQVEIPVEEVGQQDMVLQVVDDKKKEELLSYKIPVKYLRVFHPYHFELGKSEVSNKATANTQLYATIVRKSSFIPRYIGSDHTALEVFLGGVNEPLINNSKPMVVIARVVPSLSEFKATQARRDPASRRLPITTLSFPVSSVLNFDMPQVSQDGCPQLSKPGGPPDLPVWNQSFLFQGRDGATNFSDDTALVLEYYPSSSAHGNTPWTLSQPLGISVLPLKSQLYRKMLTGKDLNGLHVKRLPITDTTLKTISGEAPTVDVSLQLLSSERPKNFLTPINSKTLPTLDPKILEEKLATIRESWSKSTVSSPDSSVSTSRESEEPQAPETTLHDAEMNNYRRAMQRMAEDILLLRKQASLLEVENQALRHRLVQQEVDESKADESRDLAMSMRQKLLLNELDAKKLRDKVQHLQNELIRKNDREKELLVQCQAQQPKAALLRRYQGKLQKMKALEDTVQHQEKVIEKMERVLEDRLRQERKEHKPSGRPLGKPHVASGLHLGSIGETLPVDLYSMLLAENSRLRAELEKNHHQSAPIILQQQALPDLLASTTDKFNLMAKLEQAQSRILSLESQLEDSARRWGREKQNLATRLQEQEHGFGRNSNLFITDQSNASTHANDLKRPSKQEVSLPNSNPKASQPAETQAETSSSQQT</sequence>
<keyword evidence="4" id="KW-1185">Reference proteome</keyword>
<evidence type="ECO:0000313" key="5">
    <source>
        <dbReference type="RefSeq" id="XP_023568359.1"/>
    </source>
</evidence>
<dbReference type="InterPro" id="IPR000008">
    <property type="entry name" value="C2_dom"/>
</dbReference>
<evidence type="ECO:0000259" key="3">
    <source>
        <dbReference type="PROSITE" id="PS50004"/>
    </source>
</evidence>
<dbReference type="RefSeq" id="XP_023568359.1">
    <property type="nucleotide sequence ID" value="XM_023712591.1"/>
</dbReference>
<evidence type="ECO:0000256" key="1">
    <source>
        <dbReference type="SAM" id="Coils"/>
    </source>
</evidence>
<gene>
    <name evidence="5" type="primary">Ccdc33</name>
</gene>
<feature type="region of interest" description="Disordered" evidence="2">
    <location>
        <begin position="705"/>
        <end position="746"/>
    </location>
</feature>
<dbReference type="GeneID" id="101590035"/>
<feature type="compositionally biased region" description="Basic and acidic residues" evidence="2">
    <location>
        <begin position="66"/>
        <end position="75"/>
    </location>
</feature>
<evidence type="ECO:0000313" key="4">
    <source>
        <dbReference type="Proteomes" id="UP000515203"/>
    </source>
</evidence>
<dbReference type="Pfam" id="PF00168">
    <property type="entry name" value="C2"/>
    <property type="match status" value="1"/>
</dbReference>
<dbReference type="SUPFAM" id="SSF49562">
    <property type="entry name" value="C2 domain (Calcium/lipid-binding domain, CaLB)"/>
    <property type="match status" value="1"/>
</dbReference>
<dbReference type="GO" id="GO:0005777">
    <property type="term" value="C:peroxisome"/>
    <property type="evidence" value="ECO:0007669"/>
    <property type="project" value="TreeGrafter"/>
</dbReference>
<dbReference type="PANTHER" id="PTHR21623:SF2">
    <property type="entry name" value="COILED-COIL DOMAIN-CONTAINING PROTEIN 33"/>
    <property type="match status" value="1"/>
</dbReference>
<dbReference type="InterPro" id="IPR039889">
    <property type="entry name" value="CCD33"/>
</dbReference>
<dbReference type="Gene3D" id="2.60.40.150">
    <property type="entry name" value="C2 domain"/>
    <property type="match status" value="1"/>
</dbReference>
<feature type="region of interest" description="Disordered" evidence="2">
    <location>
        <begin position="395"/>
        <end position="424"/>
    </location>
</feature>
<feature type="coiled-coil region" evidence="1">
    <location>
        <begin position="646"/>
        <end position="673"/>
    </location>
</feature>
<feature type="coiled-coil region" evidence="1">
    <location>
        <begin position="488"/>
        <end position="563"/>
    </location>
</feature>
<organism evidence="4 5">
    <name type="scientific">Octodon degus</name>
    <name type="common">Degu</name>
    <name type="synonym">Sciurus degus</name>
    <dbReference type="NCBI Taxonomy" id="10160"/>
    <lineage>
        <taxon>Eukaryota</taxon>
        <taxon>Metazoa</taxon>
        <taxon>Chordata</taxon>
        <taxon>Craniata</taxon>
        <taxon>Vertebrata</taxon>
        <taxon>Euteleostomi</taxon>
        <taxon>Mammalia</taxon>
        <taxon>Eutheria</taxon>
        <taxon>Euarchontoglires</taxon>
        <taxon>Glires</taxon>
        <taxon>Rodentia</taxon>
        <taxon>Hystricomorpha</taxon>
        <taxon>Octodontidae</taxon>
        <taxon>Octodon</taxon>
    </lineage>
</organism>
<feature type="domain" description="C2" evidence="3">
    <location>
        <begin position="19"/>
        <end position="142"/>
    </location>
</feature>
<feature type="compositionally biased region" description="Low complexity" evidence="2">
    <location>
        <begin position="397"/>
        <end position="411"/>
    </location>
</feature>
<name>A0A6P6E7S3_OCTDE</name>
<keyword evidence="1" id="KW-0175">Coiled coil</keyword>
<feature type="compositionally biased region" description="Polar residues" evidence="2">
    <location>
        <begin position="719"/>
        <end position="746"/>
    </location>
</feature>
<dbReference type="InterPro" id="IPR035892">
    <property type="entry name" value="C2_domain_sf"/>
</dbReference>
<accession>A0A6P6E7S3</accession>
<dbReference type="PROSITE" id="PS50004">
    <property type="entry name" value="C2"/>
    <property type="match status" value="1"/>
</dbReference>
<proteinExistence type="predicted"/>
<evidence type="ECO:0000256" key="2">
    <source>
        <dbReference type="SAM" id="MobiDB-lite"/>
    </source>
</evidence>